<dbReference type="PANTHER" id="PTHR37431">
    <property type="entry name" value="PROTEIN CBG06927"/>
    <property type="match status" value="1"/>
</dbReference>
<keyword evidence="9" id="KW-0675">Receptor</keyword>
<evidence type="ECO:0000256" key="4">
    <source>
        <dbReference type="ARBA" id="ARBA00022692"/>
    </source>
</evidence>
<evidence type="ECO:0000256" key="6">
    <source>
        <dbReference type="ARBA" id="ARBA00022989"/>
    </source>
</evidence>
<dbReference type="PANTHER" id="PTHR37431:SF3">
    <property type="entry name" value="DUF19 DOMAIN-CONTAINING PROTEIN"/>
    <property type="match status" value="1"/>
</dbReference>
<dbReference type="GO" id="GO:0005509">
    <property type="term" value="F:calcium ion binding"/>
    <property type="evidence" value="ECO:0007669"/>
    <property type="project" value="InterPro"/>
</dbReference>
<keyword evidence="10" id="KW-0325">Glycoprotein</keyword>
<proteinExistence type="predicted"/>
<evidence type="ECO:0000256" key="8">
    <source>
        <dbReference type="ARBA" id="ARBA00023157"/>
    </source>
</evidence>
<dbReference type="InterPro" id="IPR049883">
    <property type="entry name" value="NOTCH1_EGF-like"/>
</dbReference>
<dbReference type="GO" id="GO:0006897">
    <property type="term" value="P:endocytosis"/>
    <property type="evidence" value="ECO:0007669"/>
    <property type="project" value="UniProtKB-KW"/>
</dbReference>
<dbReference type="WBParaSite" id="nRc.2.0.1.t16256-RA">
    <property type="protein sequence ID" value="nRc.2.0.1.t16256-RA"/>
    <property type="gene ID" value="nRc.2.0.1.g16256"/>
</dbReference>
<keyword evidence="3" id="KW-0254">Endocytosis</keyword>
<dbReference type="PROSITE" id="PS01187">
    <property type="entry name" value="EGF_CA"/>
    <property type="match status" value="1"/>
</dbReference>
<keyword evidence="5" id="KW-0677">Repeat</keyword>
<dbReference type="Gene3D" id="2.10.25.10">
    <property type="entry name" value="Laminin"/>
    <property type="match status" value="1"/>
</dbReference>
<keyword evidence="8" id="KW-1015">Disulfide bond</keyword>
<evidence type="ECO:0000313" key="13">
    <source>
        <dbReference type="WBParaSite" id="nRc.2.0.1.t16256-RA"/>
    </source>
</evidence>
<keyword evidence="2" id="KW-0245">EGF-like domain</keyword>
<dbReference type="PROSITE" id="PS00010">
    <property type="entry name" value="ASX_HYDROXYL"/>
    <property type="match status" value="1"/>
</dbReference>
<dbReference type="AlphaFoldDB" id="A0A915IR16"/>
<evidence type="ECO:0000256" key="1">
    <source>
        <dbReference type="ARBA" id="ARBA00004479"/>
    </source>
</evidence>
<evidence type="ECO:0000256" key="10">
    <source>
        <dbReference type="ARBA" id="ARBA00023180"/>
    </source>
</evidence>
<dbReference type="InterPro" id="IPR000152">
    <property type="entry name" value="EGF-type_Asp/Asn_hydroxyl_site"/>
</dbReference>
<evidence type="ECO:0000313" key="12">
    <source>
        <dbReference type="Proteomes" id="UP000887565"/>
    </source>
</evidence>
<dbReference type="SUPFAM" id="SSF57196">
    <property type="entry name" value="EGF/Laminin"/>
    <property type="match status" value="1"/>
</dbReference>
<evidence type="ECO:0000256" key="7">
    <source>
        <dbReference type="ARBA" id="ARBA00023136"/>
    </source>
</evidence>
<evidence type="ECO:0000256" key="2">
    <source>
        <dbReference type="ARBA" id="ARBA00022536"/>
    </source>
</evidence>
<dbReference type="InterPro" id="IPR018097">
    <property type="entry name" value="EGF_Ca-bd_CS"/>
</dbReference>
<dbReference type="GO" id="GO:0016020">
    <property type="term" value="C:membrane"/>
    <property type="evidence" value="ECO:0007669"/>
    <property type="project" value="UniProtKB-SubCell"/>
</dbReference>
<dbReference type="SMART" id="SM00179">
    <property type="entry name" value="EGF_CA"/>
    <property type="match status" value="1"/>
</dbReference>
<organism evidence="12 13">
    <name type="scientific">Romanomermis culicivorax</name>
    <name type="common">Nematode worm</name>
    <dbReference type="NCBI Taxonomy" id="13658"/>
    <lineage>
        <taxon>Eukaryota</taxon>
        <taxon>Metazoa</taxon>
        <taxon>Ecdysozoa</taxon>
        <taxon>Nematoda</taxon>
        <taxon>Enoplea</taxon>
        <taxon>Dorylaimia</taxon>
        <taxon>Mermithida</taxon>
        <taxon>Mermithoidea</taxon>
        <taxon>Mermithidae</taxon>
        <taxon>Romanomermis</taxon>
    </lineage>
</organism>
<dbReference type="Pfam" id="PF07645">
    <property type="entry name" value="EGF_CA"/>
    <property type="match status" value="1"/>
</dbReference>
<comment type="subcellular location">
    <subcellularLocation>
        <location evidence="1">Membrane</location>
        <topology evidence="1">Single-pass type I membrane protein</topology>
    </subcellularLocation>
</comment>
<reference evidence="13" key="1">
    <citation type="submission" date="2022-11" db="UniProtKB">
        <authorList>
            <consortium name="WormBaseParasite"/>
        </authorList>
    </citation>
    <scope>IDENTIFICATION</scope>
</reference>
<sequence length="346" mass="38797">MKSTEGHFSVPPFRRTNFGAAVWASASSSHFSTAQNTGECDQFSAGYLLRCVGPLLHYAKYNVQPKIGVPRLQVASSNHSSSNRTANFGDGVCHLYKDYKTCAPAELRRKCSNLVATLEAVYDYVCSSNVLKYFSAHLDCLLEVDSHDPGVLNCEQNATESLRQIASSTDKSGDERVDRQCDAVQQYFYCMMDKYLNTCGQEAWQLKVDITKRSTSVELANCSFVTTPKPRDFTKPKCRDKGVCLCHNGYKLKDNSTCEDIDECLQPGLCSQTCKNEPGTFTCLCNENYYEKSDDGRRCIPTQPYLFFAHGQSIWNITLDGKDFQLKKASLQKTAMLDLDVEVPRH</sequence>
<dbReference type="FunFam" id="2.10.25.10:FF:000009">
    <property type="entry name" value="Low-density lipoprotein receptor isoform 1"/>
    <property type="match status" value="1"/>
</dbReference>
<protein>
    <submittedName>
        <fullName evidence="13">EGF-like calcium-binding domain-containing protein</fullName>
    </submittedName>
</protein>
<keyword evidence="7" id="KW-0472">Membrane</keyword>
<evidence type="ECO:0000256" key="9">
    <source>
        <dbReference type="ARBA" id="ARBA00023170"/>
    </source>
</evidence>
<keyword evidence="12" id="KW-1185">Reference proteome</keyword>
<feature type="domain" description="EGF-like calcium-binding" evidence="11">
    <location>
        <begin position="260"/>
        <end position="300"/>
    </location>
</feature>
<evidence type="ECO:0000256" key="5">
    <source>
        <dbReference type="ARBA" id="ARBA00022737"/>
    </source>
</evidence>
<dbReference type="InterPro" id="IPR001881">
    <property type="entry name" value="EGF-like_Ca-bd_dom"/>
</dbReference>
<evidence type="ECO:0000259" key="11">
    <source>
        <dbReference type="SMART" id="SM00179"/>
    </source>
</evidence>
<accession>A0A915IR16</accession>
<evidence type="ECO:0000256" key="3">
    <source>
        <dbReference type="ARBA" id="ARBA00022583"/>
    </source>
</evidence>
<dbReference type="Proteomes" id="UP000887565">
    <property type="component" value="Unplaced"/>
</dbReference>
<dbReference type="CDD" id="cd00054">
    <property type="entry name" value="EGF_CA"/>
    <property type="match status" value="1"/>
</dbReference>
<name>A0A915IR16_ROMCU</name>
<keyword evidence="4" id="KW-0812">Transmembrane</keyword>
<keyword evidence="6" id="KW-1133">Transmembrane helix</keyword>